<sequence>MDISSNMLLINRAGLTNAISSPFESPITQGKLAIKFVFDAIDAVRLHRSFVYEEMTGEEIDHEAFSEIKSTLFSLSNKVSSYSYLGSRPERHILSMRLEALSQNSEEQSLSKQLVVHGQTIRLLFFCCDCAVLRSLKGQELSMTRYNEQWQTLMDTVDALTQYRICISSVVQNGLRNPKLLVGRASNLLNKAKRFQDQGFNSQYTLNEAIARLSDSMHDLTKGNSISAPLLYLDTSFMSFELIKVYKQIVRDQLNRCKTQQESAKMPA</sequence>
<proteinExistence type="predicted"/>
<dbReference type="AlphaFoldDB" id="A0A4Y3HT22"/>
<dbReference type="OrthoDB" id="5856284at2"/>
<dbReference type="EMBL" id="BJLF01000004">
    <property type="protein sequence ID" value="GEA50208.1"/>
    <property type="molecule type" value="Genomic_DNA"/>
</dbReference>
<gene>
    <name evidence="1" type="ORF">VIN01S_10120</name>
</gene>
<protein>
    <submittedName>
        <fullName evidence="1">Uncharacterized protein</fullName>
    </submittedName>
</protein>
<accession>A0A4Y3HT22</accession>
<name>A0A4Y3HT22_9VIBR</name>
<dbReference type="RefSeq" id="WP_141344606.1">
    <property type="nucleotide sequence ID" value="NZ_BJLF01000004.1"/>
</dbReference>
<evidence type="ECO:0000313" key="1">
    <source>
        <dbReference type="EMBL" id="GEA50208.1"/>
    </source>
</evidence>
<dbReference type="Proteomes" id="UP000318717">
    <property type="component" value="Unassembled WGS sequence"/>
</dbReference>
<organism evidence="1 2">
    <name type="scientific">Vibrio inusitatus NBRC 102082</name>
    <dbReference type="NCBI Taxonomy" id="1219070"/>
    <lineage>
        <taxon>Bacteria</taxon>
        <taxon>Pseudomonadati</taxon>
        <taxon>Pseudomonadota</taxon>
        <taxon>Gammaproteobacteria</taxon>
        <taxon>Vibrionales</taxon>
        <taxon>Vibrionaceae</taxon>
        <taxon>Vibrio</taxon>
    </lineage>
</organism>
<evidence type="ECO:0000313" key="2">
    <source>
        <dbReference type="Proteomes" id="UP000318717"/>
    </source>
</evidence>
<reference evidence="1 2" key="1">
    <citation type="submission" date="2019-06" db="EMBL/GenBank/DDBJ databases">
        <title>Whole genome shotgun sequence of Vibrio inusitatus NBRC 102082.</title>
        <authorList>
            <person name="Hosoyama A."/>
            <person name="Uohara A."/>
            <person name="Ohji S."/>
            <person name="Ichikawa N."/>
        </authorList>
    </citation>
    <scope>NUCLEOTIDE SEQUENCE [LARGE SCALE GENOMIC DNA]</scope>
    <source>
        <strain evidence="1 2">NBRC 102082</strain>
    </source>
</reference>
<comment type="caution">
    <text evidence="1">The sequence shown here is derived from an EMBL/GenBank/DDBJ whole genome shotgun (WGS) entry which is preliminary data.</text>
</comment>
<keyword evidence="2" id="KW-1185">Reference proteome</keyword>